<evidence type="ECO:0000256" key="5">
    <source>
        <dbReference type="SAM" id="MobiDB-lite"/>
    </source>
</evidence>
<dbReference type="Pfam" id="PF23325">
    <property type="entry name" value="TPR_28"/>
    <property type="match status" value="1"/>
</dbReference>
<dbReference type="SMART" id="SM00222">
    <property type="entry name" value="Sec7"/>
    <property type="match status" value="1"/>
</dbReference>
<organism evidence="7 8">
    <name type="scientific">Anopheles minimus</name>
    <dbReference type="NCBI Taxonomy" id="112268"/>
    <lineage>
        <taxon>Eukaryota</taxon>
        <taxon>Metazoa</taxon>
        <taxon>Ecdysozoa</taxon>
        <taxon>Arthropoda</taxon>
        <taxon>Hexapoda</taxon>
        <taxon>Insecta</taxon>
        <taxon>Pterygota</taxon>
        <taxon>Neoptera</taxon>
        <taxon>Endopterygota</taxon>
        <taxon>Diptera</taxon>
        <taxon>Nematocera</taxon>
        <taxon>Culicoidea</taxon>
        <taxon>Culicidae</taxon>
        <taxon>Anophelinae</taxon>
        <taxon>Anopheles</taxon>
    </lineage>
</organism>
<dbReference type="PANTHER" id="PTHR10663:SF388">
    <property type="entry name" value="GOLGI-SPECIFIC BREFELDIN A-RESISTANCE GUANINE NUCLEOTIDE EXCHANGE FACTOR 1"/>
    <property type="match status" value="1"/>
</dbReference>
<evidence type="ECO:0000313" key="7">
    <source>
        <dbReference type="EnsemblMetazoa" id="AMIN002417-PA"/>
    </source>
</evidence>
<dbReference type="GO" id="GO:0005793">
    <property type="term" value="C:endoplasmic reticulum-Golgi intermediate compartment"/>
    <property type="evidence" value="ECO:0007669"/>
    <property type="project" value="UniProtKB-SubCell"/>
</dbReference>
<dbReference type="InterPro" id="IPR056604">
    <property type="entry name" value="GBF1-like_TPR"/>
</dbReference>
<evidence type="ECO:0000256" key="4">
    <source>
        <dbReference type="ARBA" id="ARBA00023034"/>
    </source>
</evidence>
<dbReference type="EnsemblMetazoa" id="AMIN002417-RA">
    <property type="protein sequence ID" value="AMIN002417-PA"/>
    <property type="gene ID" value="AMIN002417"/>
</dbReference>
<dbReference type="GO" id="GO:0016197">
    <property type="term" value="P:endosomal transport"/>
    <property type="evidence" value="ECO:0007669"/>
    <property type="project" value="UniProtKB-ARBA"/>
</dbReference>
<feature type="domain" description="SEC7" evidence="6">
    <location>
        <begin position="698"/>
        <end position="890"/>
    </location>
</feature>
<feature type="compositionally biased region" description="Gly residues" evidence="5">
    <location>
        <begin position="1738"/>
        <end position="1748"/>
    </location>
</feature>
<feature type="region of interest" description="Disordered" evidence="5">
    <location>
        <begin position="1737"/>
        <end position="1764"/>
    </location>
</feature>
<sequence length="2089" mass="229496">MSPPGNGIFVVRGEMSTLTTAMRRGSRWSFNTYQDDDKDVLLKSFQELKEVLLQVEDLRLVEPNVFLSPFLDVIRSEETTGPVTSLALSAVNKFLSYGLIDPTHSTLAATVENIADAVTHARFVGTDQTSDGVVLMKIIQVLRTLVLSPEGSALSDESMCDIILSCFRLCFEPRLNELVRRTAENALKDIVLLLFMRLPQFVEGGSYNTLKSLKMRSSSMDQSGKRRKYSKSSMKEEPKPAPSVTSAAPTVPTVPKIVTGPCPEDPANQAGSGEEPVTPVMLNAPNRLKALPLSTTPATPAGVIVDLQGSISQTPKAPSAEPSVTTAGDGSTLAETDPETVPLQGTEEPTSTDPSFVNSVGVRFTSQQPDEEIPAAGNVPAAVSHVPYGLPCIRELFRFLISLCNPMDKQNGDVMIHMGLTLLTVTFEVGADSIGRYDSLLTIVKDDLCRNLFALLATERISIFAAGLQLSFLLFESLRAQLKFQLEHYLTRVADMIMNDSPRILYEARELAMDNLLQLWRIPGFAAELYINYDCDLYCSNLFEDLTKLLSKNTLSATQAIYSIHTLSMDALLTIVESIERNCVQAKNGQKPKYMRHSRNNSYATAKIVLDAAATGTPPVRDDSAQVTLELEADSEDAGGNPEPSVVVENISKFLHSSQSDRISRGAIATSTSAAADEPVIEGTTLPAESPQKLSHEELAAIKRKKRLLTQGTDLFNQRPEKGIQFLQENGLLNAVLDPQEVAQFLRENSGLDKKMIGEYISKKKNVESRILEVFVKSFDFAGSTIDQALRLYLETFRLPGEAPLISLVMEHFADHWHECNNEPFANTDAAFRLAYAVIMLNMDQHNHNAKRLNVPMTVEDFLRNLRGLNGNSDFDQEMLTKIYHSIRNEEIVMPAEQTGLVRENYLWKVLLRRGATKDGIFHHVFGPQHDRELYRVIQGSTLAALSFVFDKSLDNAALYQKATGGFMKSAAIAAHFQLHGDFDALILTLCKFTTLLTPPPNDANEITASVMFGQNVKAQLAMRTVFGLIHEHGDCMREGWRHTIDVLLQLFKLKLLPKALMEAEDFCEANGKVTLLREPNPLPKTEAGLFSSLYSYLANDGQRQPSYEEQEVIKLSRKCIRECQIEQIVNESKFLQLESLEELIGCLLTMIVPPDAHKSTAPPYGECTVVFLLELLVKVLIQNRDRLLPVWSRVQEKLYTLLVGASTNEYNYLLQRTTVALLKLAIYLMRNEEICSTILQSLRMLLALRPAVILAISKPISIGMYELLKTSAQNIHTEADWVIVFTVLECVGAGAMPPDYTVEQGTSISGAKSDGAMSSEEDSGLPDRGYISDSEVSTTATLPLVKTAAPTPPTPAPLPSSPTTGDAWIMVNKDAIDLVPAGSGGQSPGAVSMQHSIQYHCKLLEHSPFALVKCWESLAFIVRNVAHITPYNFESCVRCIRTFVEASMSQPHQQQQRDFQINKKKPAKDRQRKREGASHQGAGMSSSSSSSLAMDSSDSDSEELPERYQSISIQLLDLMHTLHTRTAQIFRWWAEEGGAVPQCSSLWSQGWCPLLQGIARLATDHRRQVRTSAITCLQRALLVQDLQTLTGLEWAGCFKQVLFPLLQELLQEKATGPVEVSLLEESRIRTATIMSKVFLHHLTPLIALPNFQELWLEILDYFERFMTAGSDMLYEAVLESLKNMLLVMHSVCVFHNTDGVTHSMLWDVTWQRISGFLPNLKEELFKHEAVRSSVSISGGGPGTGNAGSGLSHTSPMVPPSLAGEQQHILDGGQINNSSALTESIHPRVLLHPATVSSASVLSSSPVSDSFIQQSLPTVSHPAVEVHRSPVHRIAPNNLLMNTTATSDFSALPLMLPRVTTLPPPSQSPIVVGQEDTMNVHLTSSPARDAISQQLQTEPPSQAVPPIIAPVASNIIELPGFPGNRMHHPDDKNNETEMENAMSSTAATIPDVETGNVPLSHRLAGSQYPSLQHVPIGIAQSFAPIFVQPNPVPTESSDIYSDYVNDPYNLTLQIDNGTGSVPSVTAGTTDTSAKTIEEPKPSSTVATTMATTTATSSAQFANVFQSAQYFSFPASGRIPPGSEMLFGEP</sequence>
<evidence type="ECO:0000256" key="3">
    <source>
        <dbReference type="ARBA" id="ARBA00022448"/>
    </source>
</evidence>
<feature type="region of interest" description="Disordered" evidence="5">
    <location>
        <begin position="1452"/>
        <end position="1502"/>
    </location>
</feature>
<reference evidence="8" key="1">
    <citation type="submission" date="2013-03" db="EMBL/GenBank/DDBJ databases">
        <title>The Genome Sequence of Anopheles minimus MINIMUS1.</title>
        <authorList>
            <consortium name="The Broad Institute Genomics Platform"/>
            <person name="Neafsey D.E."/>
            <person name="Walton C."/>
            <person name="Walker B."/>
            <person name="Young S.K."/>
            <person name="Zeng Q."/>
            <person name="Gargeya S."/>
            <person name="Fitzgerald M."/>
            <person name="Haas B."/>
            <person name="Abouelleil A."/>
            <person name="Allen A.W."/>
            <person name="Alvarado L."/>
            <person name="Arachchi H.M."/>
            <person name="Berlin A.M."/>
            <person name="Chapman S.B."/>
            <person name="Gainer-Dewar J."/>
            <person name="Goldberg J."/>
            <person name="Griggs A."/>
            <person name="Gujja S."/>
            <person name="Hansen M."/>
            <person name="Howarth C."/>
            <person name="Imamovic A."/>
            <person name="Ireland A."/>
            <person name="Larimer J."/>
            <person name="McCowan C."/>
            <person name="Murphy C."/>
            <person name="Pearson M."/>
            <person name="Poon T.W."/>
            <person name="Priest M."/>
            <person name="Roberts A."/>
            <person name="Saif S."/>
            <person name="Shea T."/>
            <person name="Sisk P."/>
            <person name="Sykes S."/>
            <person name="Wortman J."/>
            <person name="Nusbaum C."/>
            <person name="Birren B."/>
        </authorList>
    </citation>
    <scope>NUCLEOTIDE SEQUENCE [LARGE SCALE GENOMIC DNA]</scope>
    <source>
        <strain evidence="8">MINIMUS1</strain>
    </source>
</reference>
<dbReference type="VEuPathDB" id="VectorBase:AMIN002417"/>
<dbReference type="GO" id="GO:0010256">
    <property type="term" value="P:endomembrane system organization"/>
    <property type="evidence" value="ECO:0007669"/>
    <property type="project" value="UniProtKB-ARBA"/>
</dbReference>
<dbReference type="Proteomes" id="UP000075920">
    <property type="component" value="Unassembled WGS sequence"/>
</dbReference>
<dbReference type="GO" id="GO:0032012">
    <property type="term" value="P:regulation of ARF protein signal transduction"/>
    <property type="evidence" value="ECO:0007669"/>
    <property type="project" value="InterPro"/>
</dbReference>
<reference evidence="7" key="2">
    <citation type="submission" date="2020-05" db="UniProtKB">
        <authorList>
            <consortium name="EnsemblMetazoa"/>
        </authorList>
    </citation>
    <scope>IDENTIFICATION</scope>
    <source>
        <strain evidence="7">MINIMUS1</strain>
    </source>
</reference>
<feature type="compositionally biased region" description="Polar residues" evidence="5">
    <location>
        <begin position="347"/>
        <end position="357"/>
    </location>
</feature>
<keyword evidence="3" id="KW-0813">Transport</keyword>
<dbReference type="Gene3D" id="1.10.220.20">
    <property type="match status" value="1"/>
</dbReference>
<dbReference type="GO" id="GO:0005794">
    <property type="term" value="C:Golgi apparatus"/>
    <property type="evidence" value="ECO:0007669"/>
    <property type="project" value="UniProtKB-SubCell"/>
</dbReference>
<dbReference type="GO" id="GO:0005085">
    <property type="term" value="F:guanyl-nucleotide exchange factor activity"/>
    <property type="evidence" value="ECO:0007669"/>
    <property type="project" value="InterPro"/>
</dbReference>
<feature type="compositionally biased region" description="Low complexity" evidence="5">
    <location>
        <begin position="1482"/>
        <end position="1497"/>
    </location>
</feature>
<dbReference type="SUPFAM" id="SSF48371">
    <property type="entry name" value="ARM repeat"/>
    <property type="match status" value="1"/>
</dbReference>
<dbReference type="InterPro" id="IPR016024">
    <property type="entry name" value="ARM-type_fold"/>
</dbReference>
<proteinExistence type="predicted"/>
<dbReference type="PANTHER" id="PTHR10663">
    <property type="entry name" value="GUANYL-NUCLEOTIDE EXCHANGE FACTOR"/>
    <property type="match status" value="1"/>
</dbReference>
<dbReference type="Pfam" id="PF12783">
    <property type="entry name" value="Sec7-like_HUS"/>
    <property type="match status" value="1"/>
</dbReference>
<dbReference type="SUPFAM" id="SSF48425">
    <property type="entry name" value="Sec7 domain"/>
    <property type="match status" value="1"/>
</dbReference>
<feature type="region of interest" description="Disordered" evidence="5">
    <location>
        <begin position="1305"/>
        <end position="1331"/>
    </location>
</feature>
<name>A0A182VWG8_9DIPT</name>
<evidence type="ECO:0000259" key="6">
    <source>
        <dbReference type="PROSITE" id="PS50190"/>
    </source>
</evidence>
<dbReference type="Pfam" id="PF01369">
    <property type="entry name" value="Sec7"/>
    <property type="match status" value="1"/>
</dbReference>
<dbReference type="InterPro" id="IPR023394">
    <property type="entry name" value="Sec7_C_sf"/>
</dbReference>
<comment type="subcellular location">
    <subcellularLocation>
        <location evidence="2">Endoplasmic reticulum-Golgi intermediate compartment</location>
    </subcellularLocation>
    <subcellularLocation>
        <location evidence="1">Golgi apparatus</location>
        <location evidence="1">cis-Golgi network</location>
    </subcellularLocation>
</comment>
<dbReference type="Gene3D" id="1.10.1000.11">
    <property type="entry name" value="Arf Nucleotide-binding Site Opener,domain 2"/>
    <property type="match status" value="1"/>
</dbReference>
<feature type="compositionally biased region" description="Basic and acidic residues" evidence="5">
    <location>
        <begin position="1469"/>
        <end position="1478"/>
    </location>
</feature>
<keyword evidence="4" id="KW-0333">Golgi apparatus</keyword>
<feature type="region of interest" description="Disordered" evidence="5">
    <location>
        <begin position="312"/>
        <end position="357"/>
    </location>
</feature>
<evidence type="ECO:0000313" key="8">
    <source>
        <dbReference type="Proteomes" id="UP000075920"/>
    </source>
</evidence>
<feature type="compositionally biased region" description="Polar residues" evidence="5">
    <location>
        <begin position="312"/>
        <end position="329"/>
    </location>
</feature>
<dbReference type="InterPro" id="IPR000904">
    <property type="entry name" value="Sec7_dom"/>
</dbReference>
<dbReference type="InterPro" id="IPR035999">
    <property type="entry name" value="Sec7_dom_sf"/>
</dbReference>
<evidence type="ECO:0000256" key="1">
    <source>
        <dbReference type="ARBA" id="ARBA00004222"/>
    </source>
</evidence>
<evidence type="ECO:0000256" key="2">
    <source>
        <dbReference type="ARBA" id="ARBA00004399"/>
    </source>
</evidence>
<dbReference type="STRING" id="112268.A0A182VWG8"/>
<dbReference type="FunFam" id="1.10.1000.11:FF:000007">
    <property type="entry name" value="Golgi-specific brefeldin A-resistance guanine nucleotide exchange factor 1"/>
    <property type="match status" value="1"/>
</dbReference>
<keyword evidence="8" id="KW-1185">Reference proteome</keyword>
<protein>
    <recommendedName>
        <fullName evidence="6">SEC7 domain-containing protein</fullName>
    </recommendedName>
</protein>
<accession>A0A182VWG8</accession>
<feature type="region of interest" description="Disordered" evidence="5">
    <location>
        <begin position="216"/>
        <end position="252"/>
    </location>
</feature>
<dbReference type="CDD" id="cd00171">
    <property type="entry name" value="Sec7"/>
    <property type="match status" value="1"/>
</dbReference>
<dbReference type="InterPro" id="IPR032691">
    <property type="entry name" value="Mon2/Sec7/BIG1-like_HUS"/>
</dbReference>
<dbReference type="PROSITE" id="PS50190">
    <property type="entry name" value="SEC7"/>
    <property type="match status" value="1"/>
</dbReference>